<dbReference type="InterPro" id="IPR029045">
    <property type="entry name" value="ClpP/crotonase-like_dom_sf"/>
</dbReference>
<name>A0A1G9MTD6_9SPHI</name>
<evidence type="ECO:0000256" key="1">
    <source>
        <dbReference type="SAM" id="MobiDB-lite"/>
    </source>
</evidence>
<dbReference type="InterPro" id="IPR036034">
    <property type="entry name" value="PDZ_sf"/>
</dbReference>
<dbReference type="SUPFAM" id="SSF50156">
    <property type="entry name" value="PDZ domain-like"/>
    <property type="match status" value="1"/>
</dbReference>
<evidence type="ECO:0000313" key="4">
    <source>
        <dbReference type="Proteomes" id="UP000183200"/>
    </source>
</evidence>
<gene>
    <name evidence="3" type="ORF">SAMN05421820_102116</name>
</gene>
<protein>
    <submittedName>
        <fullName evidence="3">Peptidase family S41</fullName>
    </submittedName>
</protein>
<dbReference type="InterPro" id="IPR005151">
    <property type="entry name" value="Tail-specific_protease"/>
</dbReference>
<dbReference type="CDD" id="cd07561">
    <property type="entry name" value="Peptidase_S41_CPP_like"/>
    <property type="match status" value="1"/>
</dbReference>
<dbReference type="PROSITE" id="PS50106">
    <property type="entry name" value="PDZ"/>
    <property type="match status" value="1"/>
</dbReference>
<dbReference type="Gene3D" id="3.30.750.170">
    <property type="match status" value="1"/>
</dbReference>
<dbReference type="SUPFAM" id="SSF52096">
    <property type="entry name" value="ClpP/crotonase"/>
    <property type="match status" value="1"/>
</dbReference>
<evidence type="ECO:0000313" key="3">
    <source>
        <dbReference type="EMBL" id="SDL77479.1"/>
    </source>
</evidence>
<reference evidence="4" key="1">
    <citation type="submission" date="2016-10" db="EMBL/GenBank/DDBJ databases">
        <authorList>
            <person name="Varghese N."/>
            <person name="Submissions S."/>
        </authorList>
    </citation>
    <scope>NUCLEOTIDE SEQUENCE [LARGE SCALE GENOMIC DNA]</scope>
    <source>
        <strain evidence="4">DSM 19110</strain>
    </source>
</reference>
<proteinExistence type="predicted"/>
<evidence type="ECO:0000259" key="2">
    <source>
        <dbReference type="PROSITE" id="PS50106"/>
    </source>
</evidence>
<dbReference type="GO" id="GO:0008236">
    <property type="term" value="F:serine-type peptidase activity"/>
    <property type="evidence" value="ECO:0007669"/>
    <property type="project" value="InterPro"/>
</dbReference>
<dbReference type="GO" id="GO:0030288">
    <property type="term" value="C:outer membrane-bounded periplasmic space"/>
    <property type="evidence" value="ECO:0007669"/>
    <property type="project" value="TreeGrafter"/>
</dbReference>
<keyword evidence="4" id="KW-1185">Reference proteome</keyword>
<dbReference type="Proteomes" id="UP000183200">
    <property type="component" value="Unassembled WGS sequence"/>
</dbReference>
<dbReference type="Pfam" id="PF17820">
    <property type="entry name" value="PDZ_6"/>
    <property type="match status" value="1"/>
</dbReference>
<dbReference type="RefSeq" id="WP_074605037.1">
    <property type="nucleotide sequence ID" value="NZ_FNGY01000002.1"/>
</dbReference>
<dbReference type="SMART" id="SM00245">
    <property type="entry name" value="TSPc"/>
    <property type="match status" value="1"/>
</dbReference>
<dbReference type="AlphaFoldDB" id="A0A1G9MTD6"/>
<dbReference type="GO" id="GO:0004175">
    <property type="term" value="F:endopeptidase activity"/>
    <property type="evidence" value="ECO:0007669"/>
    <property type="project" value="TreeGrafter"/>
</dbReference>
<feature type="compositionally biased region" description="Basic and acidic residues" evidence="1">
    <location>
        <begin position="29"/>
        <end position="39"/>
    </location>
</feature>
<feature type="domain" description="PDZ" evidence="2">
    <location>
        <begin position="143"/>
        <end position="204"/>
    </location>
</feature>
<dbReference type="PANTHER" id="PTHR32060:SF30">
    <property type="entry name" value="CARBOXY-TERMINAL PROCESSING PROTEASE CTPA"/>
    <property type="match status" value="1"/>
</dbReference>
<dbReference type="Gene3D" id="2.30.42.10">
    <property type="match status" value="1"/>
</dbReference>
<dbReference type="InterPro" id="IPR001478">
    <property type="entry name" value="PDZ"/>
</dbReference>
<sequence length="561" mass="60717">MIKHISSGRYAALAIIVLALGFTACKKNKVEPTPEKKPQTSDPATGNSQQTPTTDRVQLSNDSLFLYAKEVYYWNEALPTYDEYLPRKYTNGAANLDKYKNNLFNIGKVSGSVDYRQGYSSLKYSFIEDADAANPQASIPNSLASVDSEGNGNDVGIRIDAYRTDVNNPLTYSLIVTAVYPGSPAADAGVKRGWVIRTINGQSFGANINTEVNAAFNAIEGANVSITGTVYTGGSRLNEFSTTLTKKSYKSSPIYKAVTLTAGTKKIGYLAFARFSTLDNTTKADLDAAFADFATMGVKDLVVDLRYNGGGYINTAEYLINLIAPSGLNGKVMFREYYNNTMRSGKAGILINQPVTDINGKLIYDRTLGRNLTQADDDYSPEAQSTSFSKKGALAGVTNVVFIVSDRTASASELVINSLKPFVNVKLVGETTYGKPVGFFPIKIENRYDVFYAMFETKNANGEGGYFNGMVPDYNAATSTEATFFDNPLYEFGDVREGYLAKAVAAIPGTAGSSALASAKSARMSVREESSTTTAVPPMILVSKERTTEFVGMIKTPGRRQ</sequence>
<dbReference type="PROSITE" id="PS51257">
    <property type="entry name" value="PROKAR_LIPOPROTEIN"/>
    <property type="match status" value="1"/>
</dbReference>
<dbReference type="GO" id="GO:0007165">
    <property type="term" value="P:signal transduction"/>
    <property type="evidence" value="ECO:0007669"/>
    <property type="project" value="TreeGrafter"/>
</dbReference>
<dbReference type="STRING" id="430522.BFS30_16600"/>
<dbReference type="GO" id="GO:0006508">
    <property type="term" value="P:proteolysis"/>
    <property type="evidence" value="ECO:0007669"/>
    <property type="project" value="InterPro"/>
</dbReference>
<feature type="compositionally biased region" description="Polar residues" evidence="1">
    <location>
        <begin position="40"/>
        <end position="55"/>
    </location>
</feature>
<dbReference type="EMBL" id="FNGY01000002">
    <property type="protein sequence ID" value="SDL77479.1"/>
    <property type="molecule type" value="Genomic_DNA"/>
</dbReference>
<organism evidence="3 4">
    <name type="scientific">Pedobacter steynii</name>
    <dbReference type="NCBI Taxonomy" id="430522"/>
    <lineage>
        <taxon>Bacteria</taxon>
        <taxon>Pseudomonadati</taxon>
        <taxon>Bacteroidota</taxon>
        <taxon>Sphingobacteriia</taxon>
        <taxon>Sphingobacteriales</taxon>
        <taxon>Sphingobacteriaceae</taxon>
        <taxon>Pedobacter</taxon>
    </lineage>
</organism>
<dbReference type="Gene3D" id="3.90.226.10">
    <property type="entry name" value="2-enoyl-CoA Hydratase, Chain A, domain 1"/>
    <property type="match status" value="1"/>
</dbReference>
<dbReference type="InterPro" id="IPR041489">
    <property type="entry name" value="PDZ_6"/>
</dbReference>
<dbReference type="Pfam" id="PF03572">
    <property type="entry name" value="Peptidase_S41"/>
    <property type="match status" value="1"/>
</dbReference>
<feature type="region of interest" description="Disordered" evidence="1">
    <location>
        <begin position="29"/>
        <end position="55"/>
    </location>
</feature>
<accession>A0A1G9MTD6</accession>
<dbReference type="OrthoDB" id="7168509at2"/>
<dbReference type="PANTHER" id="PTHR32060">
    <property type="entry name" value="TAIL-SPECIFIC PROTEASE"/>
    <property type="match status" value="1"/>
</dbReference>